<gene>
    <name evidence="1" type="ORF">QEZ41_01550</name>
</gene>
<protein>
    <submittedName>
        <fullName evidence="1">Uncharacterized protein</fullName>
    </submittedName>
</protein>
<keyword evidence="2" id="KW-1185">Reference proteome</keyword>
<evidence type="ECO:0000313" key="2">
    <source>
        <dbReference type="Proteomes" id="UP001241056"/>
    </source>
</evidence>
<reference evidence="1 2" key="1">
    <citation type="submission" date="2023-06" db="EMBL/GenBank/DDBJ databases">
        <title>Thiopseudomonas sp. CY1220 draft genome sequence.</title>
        <authorList>
            <person name="Zhao G."/>
            <person name="An M."/>
        </authorList>
    </citation>
    <scope>NUCLEOTIDE SEQUENCE [LARGE SCALE GENOMIC DNA]</scope>
    <source>
        <strain evidence="1 2">CY1220</strain>
    </source>
</reference>
<sequence>MRKPASSTQAQDLLDDLTRLHQQLTGEKMFDSVPLLEDIISAPQPDSLSFEQQLLIHSAEKILPEIIQDFTPLIAQELSRRLQQELRRAVAERYANVKKNSPR</sequence>
<dbReference type="Proteomes" id="UP001241056">
    <property type="component" value="Unassembled WGS sequence"/>
</dbReference>
<proteinExistence type="predicted"/>
<name>A0ABT7SLS3_9GAMM</name>
<accession>A0ABT7SLS3</accession>
<organism evidence="1 2">
    <name type="scientific">Thiopseudomonas acetoxidans</name>
    <dbReference type="NCBI Taxonomy" id="3041622"/>
    <lineage>
        <taxon>Bacteria</taxon>
        <taxon>Pseudomonadati</taxon>
        <taxon>Pseudomonadota</taxon>
        <taxon>Gammaproteobacteria</taxon>
        <taxon>Pseudomonadales</taxon>
        <taxon>Pseudomonadaceae</taxon>
        <taxon>Thiopseudomonas</taxon>
    </lineage>
</organism>
<dbReference type="EMBL" id="JAUCDY010000001">
    <property type="protein sequence ID" value="MDM7856969.1"/>
    <property type="molecule type" value="Genomic_DNA"/>
</dbReference>
<comment type="caution">
    <text evidence="1">The sequence shown here is derived from an EMBL/GenBank/DDBJ whole genome shotgun (WGS) entry which is preliminary data.</text>
</comment>
<dbReference type="RefSeq" id="WP_289409595.1">
    <property type="nucleotide sequence ID" value="NZ_JAUCDY010000001.1"/>
</dbReference>
<evidence type="ECO:0000313" key="1">
    <source>
        <dbReference type="EMBL" id="MDM7856969.1"/>
    </source>
</evidence>